<comment type="caution">
    <text evidence="2">The sequence shown here is derived from an EMBL/GenBank/DDBJ whole genome shotgun (WGS) entry which is preliminary data.</text>
</comment>
<organism evidence="2 3">
    <name type="scientific">Pedobacter jejuensis</name>
    <dbReference type="NCBI Taxonomy" id="1268550"/>
    <lineage>
        <taxon>Bacteria</taxon>
        <taxon>Pseudomonadati</taxon>
        <taxon>Bacteroidota</taxon>
        <taxon>Sphingobacteriia</taxon>
        <taxon>Sphingobacteriales</taxon>
        <taxon>Sphingobacteriaceae</taxon>
        <taxon>Pedobacter</taxon>
    </lineage>
</organism>
<evidence type="ECO:0000313" key="2">
    <source>
        <dbReference type="EMBL" id="RNL55828.1"/>
    </source>
</evidence>
<dbReference type="PANTHER" id="PTHR36440">
    <property type="entry name" value="PUTATIVE (AFU_ORTHOLOGUE AFUA_8G07350)-RELATED"/>
    <property type="match status" value="1"/>
</dbReference>
<dbReference type="OrthoDB" id="1423961at2"/>
<dbReference type="Pfam" id="PF07883">
    <property type="entry name" value="Cupin_2"/>
    <property type="match status" value="1"/>
</dbReference>
<feature type="domain" description="Cupin type-2" evidence="1">
    <location>
        <begin position="85"/>
        <end position="153"/>
    </location>
</feature>
<dbReference type="InterPro" id="IPR014710">
    <property type="entry name" value="RmlC-like_jellyroll"/>
</dbReference>
<dbReference type="SUPFAM" id="SSF51182">
    <property type="entry name" value="RmlC-like cupins"/>
    <property type="match status" value="1"/>
</dbReference>
<keyword evidence="3" id="KW-1185">Reference proteome</keyword>
<accession>A0A3N0C257</accession>
<proteinExistence type="predicted"/>
<dbReference type="AlphaFoldDB" id="A0A3N0C257"/>
<evidence type="ECO:0000313" key="3">
    <source>
        <dbReference type="Proteomes" id="UP000274046"/>
    </source>
</evidence>
<evidence type="ECO:0000259" key="1">
    <source>
        <dbReference type="Pfam" id="PF07883"/>
    </source>
</evidence>
<dbReference type="RefSeq" id="WP_123204481.1">
    <property type="nucleotide sequence ID" value="NZ_RBEE01000004.1"/>
</dbReference>
<dbReference type="InterPro" id="IPR011051">
    <property type="entry name" value="RmlC_Cupin_sf"/>
</dbReference>
<gene>
    <name evidence="2" type="ORF">D7004_03475</name>
</gene>
<dbReference type="EMBL" id="RBEE01000004">
    <property type="protein sequence ID" value="RNL55828.1"/>
    <property type="molecule type" value="Genomic_DNA"/>
</dbReference>
<dbReference type="Gene3D" id="2.60.120.10">
    <property type="entry name" value="Jelly Rolls"/>
    <property type="match status" value="1"/>
</dbReference>
<name>A0A3N0C257_9SPHI</name>
<dbReference type="InterPro" id="IPR013096">
    <property type="entry name" value="Cupin_2"/>
</dbReference>
<reference evidence="2 3" key="1">
    <citation type="submission" date="2018-10" db="EMBL/GenBank/DDBJ databases">
        <title>Genome sequencing of Pedobacter jejuensis TNB23.</title>
        <authorList>
            <person name="Cho Y.-J."/>
            <person name="Cho A."/>
            <person name="Kim O.-S."/>
        </authorList>
    </citation>
    <scope>NUCLEOTIDE SEQUENCE [LARGE SCALE GENOMIC DNA]</scope>
    <source>
        <strain evidence="2 3">TNB23</strain>
    </source>
</reference>
<protein>
    <submittedName>
        <fullName evidence="2">Cupin domain-containing protein</fullName>
    </submittedName>
</protein>
<dbReference type="Proteomes" id="UP000274046">
    <property type="component" value="Unassembled WGS sequence"/>
</dbReference>
<dbReference type="InterPro" id="IPR053146">
    <property type="entry name" value="QDO-like"/>
</dbReference>
<sequence>METSTIDRRKTIQCLALLMGAAIIPDSAFGKIGYPDPEEISGPEVKKPIHIKSGNGKKGNIGDGDIIFKFDKHATDGHLGITESTLPVGILGAPPHSHKGFDEICRVTQGTLTILVGNEIFEVNEGDWHLRPKGIVHSFWNKGTKPAKFIEIYSPGGHELYMNELSDLFLNNQRPKPGSLDLLAKKYDITFDWPKLQTIMDTYQVRL</sequence>
<dbReference type="PANTHER" id="PTHR36440:SF1">
    <property type="entry name" value="PUTATIVE (AFU_ORTHOLOGUE AFUA_8G07350)-RELATED"/>
    <property type="match status" value="1"/>
</dbReference>